<feature type="domain" description="IRF tryptophan pentad repeat" evidence="1">
    <location>
        <begin position="6"/>
        <end position="110"/>
    </location>
</feature>
<accession>A0ABM1SV94</accession>
<protein>
    <submittedName>
        <fullName evidence="3">Uncharacterized protein LOC106464154 isoform X1</fullName>
    </submittedName>
</protein>
<dbReference type="Pfam" id="PF00605">
    <property type="entry name" value="IRF"/>
    <property type="match status" value="1"/>
</dbReference>
<dbReference type="PANTHER" id="PTHR11949">
    <property type="entry name" value="INTERFERON REGULATORY FACTOR"/>
    <property type="match status" value="1"/>
</dbReference>
<dbReference type="SUPFAM" id="SSF46785">
    <property type="entry name" value="Winged helix' DNA-binding domain"/>
    <property type="match status" value="1"/>
</dbReference>
<dbReference type="InterPro" id="IPR036388">
    <property type="entry name" value="WH-like_DNA-bd_sf"/>
</dbReference>
<dbReference type="RefSeq" id="XP_022247550.1">
    <property type="nucleotide sequence ID" value="XM_022391842.1"/>
</dbReference>
<evidence type="ECO:0000259" key="1">
    <source>
        <dbReference type="PROSITE" id="PS51507"/>
    </source>
</evidence>
<reference evidence="3" key="1">
    <citation type="submission" date="2025-08" db="UniProtKB">
        <authorList>
            <consortium name="RefSeq"/>
        </authorList>
    </citation>
    <scope>IDENTIFICATION</scope>
    <source>
        <tissue evidence="3">Muscle</tissue>
    </source>
</reference>
<dbReference type="GeneID" id="106464154"/>
<name>A0ABM1SV94_LIMPO</name>
<dbReference type="InterPro" id="IPR036390">
    <property type="entry name" value="WH_DNA-bd_sf"/>
</dbReference>
<dbReference type="Gene3D" id="1.10.10.10">
    <property type="entry name" value="Winged helix-like DNA-binding domain superfamily/Winged helix DNA-binding domain"/>
    <property type="match status" value="1"/>
</dbReference>
<keyword evidence="2" id="KW-1185">Reference proteome</keyword>
<evidence type="ECO:0000313" key="3">
    <source>
        <dbReference type="RefSeq" id="XP_022247550.1"/>
    </source>
</evidence>
<proteinExistence type="predicted"/>
<dbReference type="PROSITE" id="PS51507">
    <property type="entry name" value="IRF_2"/>
    <property type="match status" value="1"/>
</dbReference>
<gene>
    <name evidence="3" type="primary">LOC106464154</name>
</gene>
<dbReference type="PANTHER" id="PTHR11949:SF17">
    <property type="entry name" value="IRF TRYPTOPHAN PENTAD REPEAT DOMAIN-CONTAINING PROTEIN"/>
    <property type="match status" value="1"/>
</dbReference>
<evidence type="ECO:0000313" key="2">
    <source>
        <dbReference type="Proteomes" id="UP000694941"/>
    </source>
</evidence>
<sequence>MPRVENLFVRDFLYPSLQNDRFPGLLQWTDKAAMEYEVKWKHKSSGEWQDSEFEHFGEWDKLKGKYNPRIPGYWTLSKQRFRNTHRKLEMLGKIVRLQSRRGYRKYKICCNSEIKRKIKLCAKPKSVEMKRKRPVILKVDKMVKFRQVDTTGKETPCNNSTEMLLSIPPKTNLEDADNLELEKLCCWSTYNINPNYQFIMQIPSWDTTDSLPHCADILSIFFFCCIRVELQR</sequence>
<organism evidence="2 3">
    <name type="scientific">Limulus polyphemus</name>
    <name type="common">Atlantic horseshoe crab</name>
    <dbReference type="NCBI Taxonomy" id="6850"/>
    <lineage>
        <taxon>Eukaryota</taxon>
        <taxon>Metazoa</taxon>
        <taxon>Ecdysozoa</taxon>
        <taxon>Arthropoda</taxon>
        <taxon>Chelicerata</taxon>
        <taxon>Merostomata</taxon>
        <taxon>Xiphosura</taxon>
        <taxon>Limulidae</taxon>
        <taxon>Limulus</taxon>
    </lineage>
</organism>
<dbReference type="InterPro" id="IPR001346">
    <property type="entry name" value="Interferon_reg_fact_DNA-bd_dom"/>
</dbReference>
<dbReference type="Proteomes" id="UP000694941">
    <property type="component" value="Unplaced"/>
</dbReference>